<feature type="compositionally biased region" description="Acidic residues" evidence="1">
    <location>
        <begin position="154"/>
        <end position="167"/>
    </location>
</feature>
<organism evidence="2 3">
    <name type="scientific">Trifolium pratense</name>
    <name type="common">Red clover</name>
    <dbReference type="NCBI Taxonomy" id="57577"/>
    <lineage>
        <taxon>Eukaryota</taxon>
        <taxon>Viridiplantae</taxon>
        <taxon>Streptophyta</taxon>
        <taxon>Embryophyta</taxon>
        <taxon>Tracheophyta</taxon>
        <taxon>Spermatophyta</taxon>
        <taxon>Magnoliopsida</taxon>
        <taxon>eudicotyledons</taxon>
        <taxon>Gunneridae</taxon>
        <taxon>Pentapetalae</taxon>
        <taxon>rosids</taxon>
        <taxon>fabids</taxon>
        <taxon>Fabales</taxon>
        <taxon>Fabaceae</taxon>
        <taxon>Papilionoideae</taxon>
        <taxon>50 kb inversion clade</taxon>
        <taxon>NPAAA clade</taxon>
        <taxon>Hologalegina</taxon>
        <taxon>IRL clade</taxon>
        <taxon>Trifolieae</taxon>
        <taxon>Trifolium</taxon>
    </lineage>
</organism>
<name>A0A2K3LTN1_TRIPR</name>
<gene>
    <name evidence="2" type="ORF">L195_g037908</name>
</gene>
<sequence length="335" mass="39314">MDHPYFLYDYHSQYFEEPQYSHKSALEILMENFNATLTYSHPNYLYNYQSQHFEEPQESHNFDFETLMEDFDATLTHSRLESMIGHFVEIQNVQNETLRQLNNAIESLATHSMALETQISLFEQKLLGPFLEEHVDVVTTSREKQIENPKESDTEVEESNNEVEESSGEQRVEIEKNPPTPPEREVVEEVEKEAPYVVPPPYNPHIPFPQRSVEAKVDSQSKTYVEVLENIYTNAPLSEVLHKKRKLEDHETSEIISVKKGKVACEVVDERNEPKLENLILKIDPEPLPQVQESEPLHRRKKRKGEGYVRWLDKWPWKPKSIKNLIEESFSRKPP</sequence>
<feature type="compositionally biased region" description="Basic and acidic residues" evidence="1">
    <location>
        <begin position="141"/>
        <end position="153"/>
    </location>
</feature>
<evidence type="ECO:0000313" key="3">
    <source>
        <dbReference type="Proteomes" id="UP000236291"/>
    </source>
</evidence>
<dbReference type="AlphaFoldDB" id="A0A2K3LTN1"/>
<proteinExistence type="predicted"/>
<comment type="caution">
    <text evidence="2">The sequence shown here is derived from an EMBL/GenBank/DDBJ whole genome shotgun (WGS) entry which is preliminary data.</text>
</comment>
<protein>
    <submittedName>
        <fullName evidence="2">Uncharacterized protein</fullName>
    </submittedName>
</protein>
<feature type="compositionally biased region" description="Basic and acidic residues" evidence="1">
    <location>
        <begin position="168"/>
        <end position="186"/>
    </location>
</feature>
<dbReference type="Proteomes" id="UP000236291">
    <property type="component" value="Unassembled WGS sequence"/>
</dbReference>
<dbReference type="EMBL" id="ASHM01040797">
    <property type="protein sequence ID" value="PNX81883.1"/>
    <property type="molecule type" value="Genomic_DNA"/>
</dbReference>
<reference evidence="2 3" key="2">
    <citation type="journal article" date="2017" name="Front. Plant Sci.">
        <title>Gene Classification and Mining of Molecular Markers Useful in Red Clover (Trifolium pratense) Breeding.</title>
        <authorList>
            <person name="Istvanek J."/>
            <person name="Dluhosova J."/>
            <person name="Dluhos P."/>
            <person name="Patkova L."/>
            <person name="Nedelnik J."/>
            <person name="Repkova J."/>
        </authorList>
    </citation>
    <scope>NUCLEOTIDE SEQUENCE [LARGE SCALE GENOMIC DNA]</scope>
    <source>
        <strain evidence="3">cv. Tatra</strain>
        <tissue evidence="2">Young leaves</tissue>
    </source>
</reference>
<evidence type="ECO:0000256" key="1">
    <source>
        <dbReference type="SAM" id="MobiDB-lite"/>
    </source>
</evidence>
<reference evidence="2 3" key="1">
    <citation type="journal article" date="2014" name="Am. J. Bot.">
        <title>Genome assembly and annotation for red clover (Trifolium pratense; Fabaceae).</title>
        <authorList>
            <person name="Istvanek J."/>
            <person name="Jaros M."/>
            <person name="Krenek A."/>
            <person name="Repkova J."/>
        </authorList>
    </citation>
    <scope>NUCLEOTIDE SEQUENCE [LARGE SCALE GENOMIC DNA]</scope>
    <source>
        <strain evidence="3">cv. Tatra</strain>
        <tissue evidence="2">Young leaves</tissue>
    </source>
</reference>
<feature type="region of interest" description="Disordered" evidence="1">
    <location>
        <begin position="141"/>
        <end position="186"/>
    </location>
</feature>
<accession>A0A2K3LTN1</accession>
<evidence type="ECO:0000313" key="2">
    <source>
        <dbReference type="EMBL" id="PNX81883.1"/>
    </source>
</evidence>
<dbReference type="ExpressionAtlas" id="A0A2K3LTN1">
    <property type="expression patterns" value="baseline"/>
</dbReference>